<dbReference type="GO" id="GO:0005737">
    <property type="term" value="C:cytoplasm"/>
    <property type="evidence" value="ECO:0007669"/>
    <property type="project" value="TreeGrafter"/>
</dbReference>
<dbReference type="GO" id="GO:0016881">
    <property type="term" value="F:acid-amino acid ligase activity"/>
    <property type="evidence" value="ECO:0007669"/>
    <property type="project" value="TreeGrafter"/>
</dbReference>
<proteinExistence type="predicted"/>
<comment type="caution">
    <text evidence="1">The sequence shown here is derived from an EMBL/GenBank/DDBJ whole genome shotgun (WGS) entry which is preliminary data.</text>
</comment>
<dbReference type="Pfam" id="PF03321">
    <property type="entry name" value="GH3"/>
    <property type="match status" value="1"/>
</dbReference>
<dbReference type="AlphaFoldDB" id="K1TFT5"/>
<reference evidence="1" key="1">
    <citation type="journal article" date="2013" name="Environ. Microbiol.">
        <title>Microbiota from the distal guts of lean and obese adolescents exhibit partial functional redundancy besides clear differences in community structure.</title>
        <authorList>
            <person name="Ferrer M."/>
            <person name="Ruiz A."/>
            <person name="Lanza F."/>
            <person name="Haange S.B."/>
            <person name="Oberbach A."/>
            <person name="Till H."/>
            <person name="Bargiela R."/>
            <person name="Campoy C."/>
            <person name="Segura M.T."/>
            <person name="Richter M."/>
            <person name="von Bergen M."/>
            <person name="Seifert J."/>
            <person name="Suarez A."/>
        </authorList>
    </citation>
    <scope>NUCLEOTIDE SEQUENCE</scope>
</reference>
<accession>K1TFT5</accession>
<evidence type="ECO:0000313" key="1">
    <source>
        <dbReference type="EMBL" id="EKC58081.1"/>
    </source>
</evidence>
<gene>
    <name evidence="1" type="ORF">LEA_14039</name>
</gene>
<protein>
    <submittedName>
        <fullName evidence="1">GH3 auxin-responsive promoter</fullName>
    </submittedName>
</protein>
<dbReference type="PANTHER" id="PTHR31901">
    <property type="entry name" value="GH3 DOMAIN-CONTAINING PROTEIN"/>
    <property type="match status" value="1"/>
</dbReference>
<sequence>MSLRNTILKAWFSRRARAIDRFRRHPIETQERMFRYLLRRGRMTEFGDRFDLRHIHSVEQFQAQVETFDYDTFKPYVERMLEGIRSVTSPGRVTLFARSSGTTSDRSKYIPVTRDSLWW</sequence>
<dbReference type="PANTHER" id="PTHR31901:SF9">
    <property type="entry name" value="GH3 DOMAIN-CONTAINING PROTEIN"/>
    <property type="match status" value="1"/>
</dbReference>
<dbReference type="InterPro" id="IPR004993">
    <property type="entry name" value="GH3"/>
</dbReference>
<feature type="non-terminal residue" evidence="1">
    <location>
        <position position="119"/>
    </location>
</feature>
<dbReference type="EMBL" id="AJWY01009534">
    <property type="protein sequence ID" value="EKC58081.1"/>
    <property type="molecule type" value="Genomic_DNA"/>
</dbReference>
<organism evidence="1">
    <name type="scientific">human gut metagenome</name>
    <dbReference type="NCBI Taxonomy" id="408170"/>
    <lineage>
        <taxon>unclassified sequences</taxon>
        <taxon>metagenomes</taxon>
        <taxon>organismal metagenomes</taxon>
    </lineage>
</organism>
<name>K1TFT5_9ZZZZ</name>